<dbReference type="Proteomes" id="UP001529510">
    <property type="component" value="Unassembled WGS sequence"/>
</dbReference>
<dbReference type="AlphaFoldDB" id="A0ABD0N6D5"/>
<evidence type="ECO:0000313" key="2">
    <source>
        <dbReference type="Proteomes" id="UP001529510"/>
    </source>
</evidence>
<reference evidence="1 2" key="1">
    <citation type="submission" date="2024-05" db="EMBL/GenBank/DDBJ databases">
        <title>Genome sequencing and assembly of Indian major carp, Cirrhinus mrigala (Hamilton, 1822).</title>
        <authorList>
            <person name="Mohindra V."/>
            <person name="Chowdhury L.M."/>
            <person name="Lal K."/>
            <person name="Jena J.K."/>
        </authorList>
    </citation>
    <scope>NUCLEOTIDE SEQUENCE [LARGE SCALE GENOMIC DNA]</scope>
    <source>
        <strain evidence="1">CM1030</strain>
        <tissue evidence="1">Blood</tissue>
    </source>
</reference>
<dbReference type="InterPro" id="IPR036034">
    <property type="entry name" value="PDZ_sf"/>
</dbReference>
<dbReference type="EMBL" id="JAMKFB020000024">
    <property type="protein sequence ID" value="KAL0157029.1"/>
    <property type="molecule type" value="Genomic_DNA"/>
</dbReference>
<dbReference type="InterPro" id="IPR052213">
    <property type="entry name" value="PAR3"/>
</dbReference>
<keyword evidence="2" id="KW-1185">Reference proteome</keyword>
<feature type="non-terminal residue" evidence="1">
    <location>
        <position position="1"/>
    </location>
</feature>
<gene>
    <name evidence="1" type="ORF">M9458_048275</name>
</gene>
<dbReference type="SUPFAM" id="SSF50156">
    <property type="entry name" value="PDZ domain-like"/>
    <property type="match status" value="1"/>
</dbReference>
<evidence type="ECO:0008006" key="3">
    <source>
        <dbReference type="Google" id="ProtNLM"/>
    </source>
</evidence>
<comment type="caution">
    <text evidence="1">The sequence shown here is derived from an EMBL/GenBank/DDBJ whole genome shotgun (WGS) entry which is preliminary data.</text>
</comment>
<dbReference type="Gene3D" id="2.30.42.10">
    <property type="match status" value="1"/>
</dbReference>
<accession>A0ABD0N6D5</accession>
<sequence>VNGVDLNGKTQEEVVALLRSTPMGGTVGLLIVRQEDTFLPREVVSHTLALPHTHT</sequence>
<dbReference type="PANTHER" id="PTHR16484:SF10">
    <property type="entry name" value="PARTITIONING DEFECTIVE 3 HOMOLOG"/>
    <property type="match status" value="1"/>
</dbReference>
<protein>
    <recommendedName>
        <fullName evidence="3">PDZ domain-containing protein</fullName>
    </recommendedName>
</protein>
<proteinExistence type="predicted"/>
<evidence type="ECO:0000313" key="1">
    <source>
        <dbReference type="EMBL" id="KAL0157029.1"/>
    </source>
</evidence>
<dbReference type="PANTHER" id="PTHR16484">
    <property type="entry name" value="PARTITIONING DEFECTIVE 3 RELATED"/>
    <property type="match status" value="1"/>
</dbReference>
<organism evidence="1 2">
    <name type="scientific">Cirrhinus mrigala</name>
    <name type="common">Mrigala</name>
    <dbReference type="NCBI Taxonomy" id="683832"/>
    <lineage>
        <taxon>Eukaryota</taxon>
        <taxon>Metazoa</taxon>
        <taxon>Chordata</taxon>
        <taxon>Craniata</taxon>
        <taxon>Vertebrata</taxon>
        <taxon>Euteleostomi</taxon>
        <taxon>Actinopterygii</taxon>
        <taxon>Neopterygii</taxon>
        <taxon>Teleostei</taxon>
        <taxon>Ostariophysi</taxon>
        <taxon>Cypriniformes</taxon>
        <taxon>Cyprinidae</taxon>
        <taxon>Labeoninae</taxon>
        <taxon>Labeonini</taxon>
        <taxon>Cirrhinus</taxon>
    </lineage>
</organism>
<name>A0ABD0N6D5_CIRMR</name>